<protein>
    <recommendedName>
        <fullName evidence="3">Transposase</fullName>
    </recommendedName>
</protein>
<dbReference type="EMBL" id="BAABUJ010000007">
    <property type="protein sequence ID" value="GAA5797105.1"/>
    <property type="molecule type" value="Genomic_DNA"/>
</dbReference>
<keyword evidence="2" id="KW-1185">Reference proteome</keyword>
<dbReference type="Gene3D" id="3.30.420.10">
    <property type="entry name" value="Ribonuclease H-like superfamily/Ribonuclease H"/>
    <property type="match status" value="1"/>
</dbReference>
<organism evidence="1 2">
    <name type="scientific">Helicostylum pulchrum</name>
    <dbReference type="NCBI Taxonomy" id="562976"/>
    <lineage>
        <taxon>Eukaryota</taxon>
        <taxon>Fungi</taxon>
        <taxon>Fungi incertae sedis</taxon>
        <taxon>Mucoromycota</taxon>
        <taxon>Mucoromycotina</taxon>
        <taxon>Mucoromycetes</taxon>
        <taxon>Mucorales</taxon>
        <taxon>Mucorineae</taxon>
        <taxon>Mucoraceae</taxon>
        <taxon>Helicostylum</taxon>
    </lineage>
</organism>
<evidence type="ECO:0000313" key="1">
    <source>
        <dbReference type="EMBL" id="GAA5797105.1"/>
    </source>
</evidence>
<dbReference type="InterPro" id="IPR036397">
    <property type="entry name" value="RNaseH_sf"/>
</dbReference>
<evidence type="ECO:0008006" key="3">
    <source>
        <dbReference type="Google" id="ProtNLM"/>
    </source>
</evidence>
<comment type="caution">
    <text evidence="1">The sequence shown here is derived from an EMBL/GenBank/DDBJ whole genome shotgun (WGS) entry which is preliminary data.</text>
</comment>
<proteinExistence type="predicted"/>
<reference evidence="1 2" key="1">
    <citation type="submission" date="2024-04" db="EMBL/GenBank/DDBJ databases">
        <title>genome sequences of Mucor flavus KT1a and Helicostylum pulchrum KT1b strains isolation_sourced from the surface of a dry-aged beef.</title>
        <authorList>
            <person name="Toyotome T."/>
            <person name="Hosono M."/>
            <person name="Torimaru M."/>
            <person name="Fukuda K."/>
            <person name="Mikami N."/>
        </authorList>
    </citation>
    <scope>NUCLEOTIDE SEQUENCE [LARGE SCALE GENOMIC DNA]</scope>
    <source>
        <strain evidence="1 2">KT1b</strain>
    </source>
</reference>
<gene>
    <name evidence="1" type="ORF">HPULCUR_002484</name>
</gene>
<sequence length="125" mass="13978">MKPFVAELDEPFLAVVQVGFAALITTSAHCTKFINELLDILDDMGDMKGSYAIMDNCSIHVSKLNAIEQFWSLVKGKMKRDKLLQSGTISSRIKGACEQALLSDLYGFANHSKRQISKCYDRIPF</sequence>
<dbReference type="Proteomes" id="UP001476247">
    <property type="component" value="Unassembled WGS sequence"/>
</dbReference>
<name>A0ABP9XS37_9FUNG</name>
<accession>A0ABP9XS37</accession>
<evidence type="ECO:0000313" key="2">
    <source>
        <dbReference type="Proteomes" id="UP001476247"/>
    </source>
</evidence>